<dbReference type="AlphaFoldDB" id="A0A4Y9ELL4"/>
<dbReference type="Gene3D" id="3.30.450.20">
    <property type="entry name" value="PAS domain"/>
    <property type="match status" value="1"/>
</dbReference>
<dbReference type="InterPro" id="IPR004358">
    <property type="entry name" value="Sig_transdc_His_kin-like_C"/>
</dbReference>
<dbReference type="Proteomes" id="UP000297737">
    <property type="component" value="Unassembled WGS sequence"/>
</dbReference>
<evidence type="ECO:0000256" key="1">
    <source>
        <dbReference type="ARBA" id="ARBA00000085"/>
    </source>
</evidence>
<name>A0A4Y9ELL4_9SPHN</name>
<evidence type="ECO:0000313" key="8">
    <source>
        <dbReference type="EMBL" id="TFU01260.1"/>
    </source>
</evidence>
<dbReference type="PRINTS" id="PR00344">
    <property type="entry name" value="BCTRLSENSOR"/>
</dbReference>
<keyword evidence="4" id="KW-0808">Transferase</keyword>
<feature type="domain" description="Histidine kinase" evidence="6">
    <location>
        <begin position="325"/>
        <end position="539"/>
    </location>
</feature>
<evidence type="ECO:0000313" key="9">
    <source>
        <dbReference type="Proteomes" id="UP000297737"/>
    </source>
</evidence>
<dbReference type="SUPFAM" id="SSF47384">
    <property type="entry name" value="Homodimeric domain of signal transducing histidine kinase"/>
    <property type="match status" value="1"/>
</dbReference>
<evidence type="ECO:0000259" key="6">
    <source>
        <dbReference type="PROSITE" id="PS50109"/>
    </source>
</evidence>
<dbReference type="Pfam" id="PF08447">
    <property type="entry name" value="PAS_3"/>
    <property type="match status" value="1"/>
</dbReference>
<dbReference type="GO" id="GO:0000155">
    <property type="term" value="F:phosphorelay sensor kinase activity"/>
    <property type="evidence" value="ECO:0007669"/>
    <property type="project" value="InterPro"/>
</dbReference>
<dbReference type="NCBIfam" id="TIGR00229">
    <property type="entry name" value="sensory_box"/>
    <property type="match status" value="1"/>
</dbReference>
<dbReference type="SMART" id="SM00388">
    <property type="entry name" value="HisKA"/>
    <property type="match status" value="1"/>
</dbReference>
<dbReference type="SMART" id="SM00086">
    <property type="entry name" value="PAC"/>
    <property type="match status" value="1"/>
</dbReference>
<organism evidence="8 9">
    <name type="scientific">Glacieibacterium arshaanense</name>
    <dbReference type="NCBI Taxonomy" id="2511025"/>
    <lineage>
        <taxon>Bacteria</taxon>
        <taxon>Pseudomonadati</taxon>
        <taxon>Pseudomonadota</taxon>
        <taxon>Alphaproteobacteria</taxon>
        <taxon>Sphingomonadales</taxon>
        <taxon>Sphingosinicellaceae</taxon>
        <taxon>Glacieibacterium</taxon>
    </lineage>
</organism>
<protein>
    <recommendedName>
        <fullName evidence="2">histidine kinase</fullName>
        <ecNumber evidence="2">2.7.13.3</ecNumber>
    </recommendedName>
</protein>
<evidence type="ECO:0000256" key="2">
    <source>
        <dbReference type="ARBA" id="ARBA00012438"/>
    </source>
</evidence>
<dbReference type="InterPro" id="IPR000700">
    <property type="entry name" value="PAS-assoc_C"/>
</dbReference>
<evidence type="ECO:0000256" key="3">
    <source>
        <dbReference type="ARBA" id="ARBA00022553"/>
    </source>
</evidence>
<evidence type="ECO:0000259" key="7">
    <source>
        <dbReference type="PROSITE" id="PS50113"/>
    </source>
</evidence>
<dbReference type="Gene3D" id="1.10.287.130">
    <property type="match status" value="1"/>
</dbReference>
<gene>
    <name evidence="8" type="ORF">EUV02_13230</name>
</gene>
<dbReference type="OrthoDB" id="9789238at2"/>
<dbReference type="InterPro" id="IPR000014">
    <property type="entry name" value="PAS"/>
</dbReference>
<accession>A0A4Y9ELL4</accession>
<keyword evidence="3" id="KW-0597">Phosphoprotein</keyword>
<dbReference type="InterPro" id="IPR052162">
    <property type="entry name" value="Sensor_kinase/Photoreceptor"/>
</dbReference>
<dbReference type="FunFam" id="3.30.450.20:FF:000099">
    <property type="entry name" value="Sensory box sensor histidine kinase"/>
    <property type="match status" value="1"/>
</dbReference>
<dbReference type="PROSITE" id="PS50113">
    <property type="entry name" value="PAC"/>
    <property type="match status" value="1"/>
</dbReference>
<reference evidence="8 9" key="1">
    <citation type="submission" date="2019-02" db="EMBL/GenBank/DDBJ databases">
        <title>Polymorphobacter sp. isolated from the lake at the Tibet of China.</title>
        <authorList>
            <person name="Li A."/>
        </authorList>
    </citation>
    <scope>NUCLEOTIDE SEQUENCE [LARGE SCALE GENOMIC DNA]</scope>
    <source>
        <strain evidence="8 9">DJ1R-1</strain>
    </source>
</reference>
<dbReference type="InterPro" id="IPR003661">
    <property type="entry name" value="HisK_dim/P_dom"/>
</dbReference>
<sequence length="551" mass="59564">MDEHILLLVDDPREAQAIVTQLAAAGITAKVASPRDVAAAIRDCTLGAALLTEKMLDRYGIEGVTAAVEAQPPWSDCPVLLLTHRDYVPSTDRKAVMELANITLVERPLHTESLVTAARGALRARARQRKAQAVLEAHDAAEAQVRALAASLEARVIERTSALTTEMQQRALAEVRLRESEELYRLTLDLNDQIAWSAAAGGAPLLVGERLYEVTGLSFEKFANGDWSSVAHPDDLALIGEVWERAGTVGAAFDVQFRVRRGDGNYRWVRSRGAPRRDADGNVAQWYGTVEDIDERHQAEERYNRLQSELIHVSRGSAMGAMASTLAHELNQPLTAIANYVRGSRRMVGALTGDGVAGVLDALGQADASVIKAVEVVRRLREMAAHNQDQRRAENLPDLIREASKMALADAGVLEIAYKIDLDPSATTVFADKIQIQQVLTNLLRNAVEALTPNGLRRIGILTKLVGDACVITVRDTGTGVSPPAAPRLFEPFNSTKLAGLGIGLSISRTIVEAHGGQIWHEARPGGGAIFRFTLPCAPVARQPAATPAHH</sequence>
<comment type="caution">
    <text evidence="8">The sequence shown here is derived from an EMBL/GenBank/DDBJ whole genome shotgun (WGS) entry which is preliminary data.</text>
</comment>
<dbReference type="PROSITE" id="PS50109">
    <property type="entry name" value="HIS_KIN"/>
    <property type="match status" value="1"/>
</dbReference>
<dbReference type="RefSeq" id="WP_135246764.1">
    <property type="nucleotide sequence ID" value="NZ_SIHO01000003.1"/>
</dbReference>
<dbReference type="EMBL" id="SIHO01000003">
    <property type="protein sequence ID" value="TFU01260.1"/>
    <property type="molecule type" value="Genomic_DNA"/>
</dbReference>
<evidence type="ECO:0000256" key="4">
    <source>
        <dbReference type="ARBA" id="ARBA00022679"/>
    </source>
</evidence>
<keyword evidence="9" id="KW-1185">Reference proteome</keyword>
<keyword evidence="5 8" id="KW-0418">Kinase</keyword>
<dbReference type="InterPro" id="IPR011006">
    <property type="entry name" value="CheY-like_superfamily"/>
</dbReference>
<dbReference type="SMART" id="SM00387">
    <property type="entry name" value="HATPase_c"/>
    <property type="match status" value="1"/>
</dbReference>
<dbReference type="PANTHER" id="PTHR43304:SF1">
    <property type="entry name" value="PAC DOMAIN-CONTAINING PROTEIN"/>
    <property type="match status" value="1"/>
</dbReference>
<dbReference type="InterPro" id="IPR036097">
    <property type="entry name" value="HisK_dim/P_sf"/>
</dbReference>
<dbReference type="InterPro" id="IPR013655">
    <property type="entry name" value="PAS_fold_3"/>
</dbReference>
<dbReference type="PANTHER" id="PTHR43304">
    <property type="entry name" value="PHYTOCHROME-LIKE PROTEIN CPH1"/>
    <property type="match status" value="1"/>
</dbReference>
<evidence type="ECO:0000256" key="5">
    <source>
        <dbReference type="ARBA" id="ARBA00022777"/>
    </source>
</evidence>
<dbReference type="InterPro" id="IPR005467">
    <property type="entry name" value="His_kinase_dom"/>
</dbReference>
<dbReference type="CDD" id="cd00130">
    <property type="entry name" value="PAS"/>
    <property type="match status" value="1"/>
</dbReference>
<dbReference type="SUPFAM" id="SSF52172">
    <property type="entry name" value="CheY-like"/>
    <property type="match status" value="1"/>
</dbReference>
<dbReference type="CDD" id="cd00082">
    <property type="entry name" value="HisKA"/>
    <property type="match status" value="1"/>
</dbReference>
<comment type="catalytic activity">
    <reaction evidence="1">
        <text>ATP + protein L-histidine = ADP + protein N-phospho-L-histidine.</text>
        <dbReference type="EC" id="2.7.13.3"/>
    </reaction>
</comment>
<dbReference type="InterPro" id="IPR035965">
    <property type="entry name" value="PAS-like_dom_sf"/>
</dbReference>
<dbReference type="Gene3D" id="6.10.250.2580">
    <property type="match status" value="1"/>
</dbReference>
<dbReference type="SUPFAM" id="SSF55785">
    <property type="entry name" value="PYP-like sensor domain (PAS domain)"/>
    <property type="match status" value="1"/>
</dbReference>
<dbReference type="InterPro" id="IPR036890">
    <property type="entry name" value="HATPase_C_sf"/>
</dbReference>
<dbReference type="InterPro" id="IPR003594">
    <property type="entry name" value="HATPase_dom"/>
</dbReference>
<dbReference type="EC" id="2.7.13.3" evidence="2"/>
<feature type="domain" description="PAC" evidence="7">
    <location>
        <begin position="253"/>
        <end position="305"/>
    </location>
</feature>
<dbReference type="InterPro" id="IPR001610">
    <property type="entry name" value="PAC"/>
</dbReference>
<dbReference type="Gene3D" id="3.30.565.10">
    <property type="entry name" value="Histidine kinase-like ATPase, C-terminal domain"/>
    <property type="match status" value="1"/>
</dbReference>
<dbReference type="SUPFAM" id="SSF55874">
    <property type="entry name" value="ATPase domain of HSP90 chaperone/DNA topoisomerase II/histidine kinase"/>
    <property type="match status" value="1"/>
</dbReference>
<dbReference type="Pfam" id="PF02518">
    <property type="entry name" value="HATPase_c"/>
    <property type="match status" value="1"/>
</dbReference>
<proteinExistence type="predicted"/>